<dbReference type="EMBL" id="MLAB01000020">
    <property type="protein sequence ID" value="OOF72341.1"/>
    <property type="molecule type" value="Genomic_DNA"/>
</dbReference>
<gene>
    <name evidence="1" type="ORF">BKG90_04925</name>
</gene>
<evidence type="ECO:0000313" key="1">
    <source>
        <dbReference type="EMBL" id="OOF72341.1"/>
    </source>
</evidence>
<dbReference type="Proteomes" id="UP000188998">
    <property type="component" value="Unassembled WGS sequence"/>
</dbReference>
<comment type="caution">
    <text evidence="1">The sequence shown here is derived from an EMBL/GenBank/DDBJ whole genome shotgun (WGS) entry which is preliminary data.</text>
</comment>
<proteinExistence type="predicted"/>
<name>A0AAJ3K3G8_9PAST</name>
<keyword evidence="2" id="KW-1185">Reference proteome</keyword>
<evidence type="ECO:0000313" key="2">
    <source>
        <dbReference type="Proteomes" id="UP000188998"/>
    </source>
</evidence>
<dbReference type="AlphaFoldDB" id="A0AAJ3K3G8"/>
<accession>A0AAJ3K3G8</accession>
<dbReference type="RefSeq" id="WP_059368524.1">
    <property type="nucleotide sequence ID" value="NZ_BBXJ01000001.1"/>
</dbReference>
<reference evidence="1 2" key="1">
    <citation type="submission" date="2016-10" db="EMBL/GenBank/DDBJ databases">
        <title>Rodentibacter gen. nov. and new species.</title>
        <authorList>
            <person name="Christensen H."/>
        </authorList>
    </citation>
    <scope>NUCLEOTIDE SEQUENCE [LARGE SCALE GENOMIC DNA]</scope>
    <source>
        <strain evidence="1 2">199137021</strain>
    </source>
</reference>
<protein>
    <submittedName>
        <fullName evidence="1">Uncharacterized protein</fullName>
    </submittedName>
</protein>
<sequence length="83" mass="9789">MDKVIQYRFMEDRHGDQPFFNVALYNSDLDINTLNHIGHLGFSLSNYDSFKNLDKVLIHYNIGVGYTSKLDLMKETWAYINRI</sequence>
<organism evidence="1 2">
    <name type="scientific">Rodentibacter caecimuris</name>
    <dbReference type="NCBI Taxonomy" id="1796644"/>
    <lineage>
        <taxon>Bacteria</taxon>
        <taxon>Pseudomonadati</taxon>
        <taxon>Pseudomonadota</taxon>
        <taxon>Gammaproteobacteria</taxon>
        <taxon>Pasteurellales</taxon>
        <taxon>Pasteurellaceae</taxon>
        <taxon>Rodentibacter</taxon>
    </lineage>
</organism>